<evidence type="ECO:0000259" key="2">
    <source>
        <dbReference type="PROSITE" id="PS50948"/>
    </source>
</evidence>
<dbReference type="OrthoDB" id="5403707at2759"/>
<name>A0A366S608_9HYPO</name>
<comment type="caution">
    <text evidence="3">The sequence shown here is derived from an EMBL/GenBank/DDBJ whole genome shotgun (WGS) entry which is preliminary data.</text>
</comment>
<reference evidence="3 4" key="1">
    <citation type="submission" date="2018-06" db="EMBL/GenBank/DDBJ databases">
        <title>Fusarium incarnatum-equiseti species complex species 28.</title>
        <authorList>
            <person name="Gardiner D.M."/>
        </authorList>
    </citation>
    <scope>NUCLEOTIDE SEQUENCE [LARGE SCALE GENOMIC DNA]</scope>
    <source>
        <strain evidence="3 4">FIESC_28</strain>
    </source>
</reference>
<dbReference type="InterPro" id="IPR003609">
    <property type="entry name" value="Pan_app"/>
</dbReference>
<organism evidence="3 4">
    <name type="scientific">Fusarium coffeatum</name>
    <dbReference type="NCBI Taxonomy" id="231269"/>
    <lineage>
        <taxon>Eukaryota</taxon>
        <taxon>Fungi</taxon>
        <taxon>Dikarya</taxon>
        <taxon>Ascomycota</taxon>
        <taxon>Pezizomycotina</taxon>
        <taxon>Sordariomycetes</taxon>
        <taxon>Hypocreomycetidae</taxon>
        <taxon>Hypocreales</taxon>
        <taxon>Nectriaceae</taxon>
        <taxon>Fusarium</taxon>
        <taxon>Fusarium incarnatum-equiseti species complex</taxon>
    </lineage>
</organism>
<keyword evidence="1" id="KW-0732">Signal</keyword>
<evidence type="ECO:0000313" key="4">
    <source>
        <dbReference type="Proteomes" id="UP000253153"/>
    </source>
</evidence>
<evidence type="ECO:0000313" key="3">
    <source>
        <dbReference type="EMBL" id="RBR24100.1"/>
    </source>
</evidence>
<evidence type="ECO:0000256" key="1">
    <source>
        <dbReference type="SAM" id="SignalP"/>
    </source>
</evidence>
<feature type="signal peptide" evidence="1">
    <location>
        <begin position="1"/>
        <end position="18"/>
    </location>
</feature>
<keyword evidence="4" id="KW-1185">Reference proteome</keyword>
<sequence>MKTSTLYAYVALVGMASAHEPCVEGKRVTIRPNYIVEYKCNRYRLGQLHNNILSHEDCAAMCEATGLDVCTYHAEKKKCIVGDPNGTEGTRSGATYMVRVQEETEDPFPEDDDPFPETCEEQRDDLKTKLDQCRADLEAASKKPSCGVDKWGENFYIRIKDKTRSGCKDACNADPRCLSYSTYKGDGTRNCYLYDKETADVPDRTYPDFVQYDKRCG</sequence>
<accession>A0A366S608</accession>
<dbReference type="RefSeq" id="XP_031018691.1">
    <property type="nucleotide sequence ID" value="XM_031157248.1"/>
</dbReference>
<dbReference type="EMBL" id="QKXC01000063">
    <property type="protein sequence ID" value="RBR24100.1"/>
    <property type="molecule type" value="Genomic_DNA"/>
</dbReference>
<feature type="domain" description="Apple" evidence="2">
    <location>
        <begin position="133"/>
        <end position="216"/>
    </location>
</feature>
<proteinExistence type="predicted"/>
<dbReference type="AlphaFoldDB" id="A0A366S608"/>
<dbReference type="PROSITE" id="PS50948">
    <property type="entry name" value="PAN"/>
    <property type="match status" value="1"/>
</dbReference>
<dbReference type="Proteomes" id="UP000253153">
    <property type="component" value="Unassembled WGS sequence"/>
</dbReference>
<gene>
    <name evidence="3" type="ORF">FIESC28_03099</name>
</gene>
<protein>
    <recommendedName>
        <fullName evidence="2">Apple domain-containing protein</fullName>
    </recommendedName>
</protein>
<dbReference type="GeneID" id="41992544"/>
<feature type="chain" id="PRO_5016817489" description="Apple domain-containing protein" evidence="1">
    <location>
        <begin position="19"/>
        <end position="217"/>
    </location>
</feature>